<protein>
    <submittedName>
        <fullName evidence="5">Multicopper oxidase domain-containing protein</fullName>
    </submittedName>
</protein>
<dbReference type="Pfam" id="PF07731">
    <property type="entry name" value="Cu-oxidase_2"/>
    <property type="match status" value="1"/>
</dbReference>
<evidence type="ECO:0000313" key="5">
    <source>
        <dbReference type="EMBL" id="MCM8558521.1"/>
    </source>
</evidence>
<accession>A0A9X2J4M4</accession>
<dbReference type="InterPro" id="IPR002355">
    <property type="entry name" value="Cu_oxidase_Cu_BS"/>
</dbReference>
<dbReference type="GO" id="GO:0016491">
    <property type="term" value="F:oxidoreductase activity"/>
    <property type="evidence" value="ECO:0007669"/>
    <property type="project" value="UniProtKB-KW"/>
</dbReference>
<keyword evidence="1" id="KW-0479">Metal-binding</keyword>
<dbReference type="Pfam" id="PF07732">
    <property type="entry name" value="Cu-oxidase_3"/>
    <property type="match status" value="1"/>
</dbReference>
<evidence type="ECO:0000259" key="4">
    <source>
        <dbReference type="Pfam" id="PF07732"/>
    </source>
</evidence>
<dbReference type="EMBL" id="JAMSHT010000001">
    <property type="protein sequence ID" value="MCM8558521.1"/>
    <property type="molecule type" value="Genomic_DNA"/>
</dbReference>
<dbReference type="PROSITE" id="PS00079">
    <property type="entry name" value="MULTICOPPER_OXIDASE1"/>
    <property type="match status" value="1"/>
</dbReference>
<dbReference type="InterPro" id="IPR045087">
    <property type="entry name" value="Cu-oxidase_fam"/>
</dbReference>
<dbReference type="Proteomes" id="UP001155128">
    <property type="component" value="Unassembled WGS sequence"/>
</dbReference>
<dbReference type="RefSeq" id="WP_252115464.1">
    <property type="nucleotide sequence ID" value="NZ_JAMSHT010000001.1"/>
</dbReference>
<dbReference type="GO" id="GO:0005507">
    <property type="term" value="F:copper ion binding"/>
    <property type="evidence" value="ECO:0007669"/>
    <property type="project" value="InterPro"/>
</dbReference>
<dbReference type="CDD" id="cd13900">
    <property type="entry name" value="CuRO_3_Tth-MCO_like"/>
    <property type="match status" value="1"/>
</dbReference>
<dbReference type="AlphaFoldDB" id="A0A9X2J4M4"/>
<dbReference type="InterPro" id="IPR008972">
    <property type="entry name" value="Cupredoxin"/>
</dbReference>
<keyword evidence="2" id="KW-0560">Oxidoreductase</keyword>
<dbReference type="InterPro" id="IPR011706">
    <property type="entry name" value="Cu-oxidase_C"/>
</dbReference>
<dbReference type="PANTHER" id="PTHR11709">
    <property type="entry name" value="MULTI-COPPER OXIDASE"/>
    <property type="match status" value="1"/>
</dbReference>
<dbReference type="PANTHER" id="PTHR11709:SF518">
    <property type="entry name" value="MULTICOPPER OXIDASE"/>
    <property type="match status" value="1"/>
</dbReference>
<proteinExistence type="predicted"/>
<dbReference type="CDD" id="cd13853">
    <property type="entry name" value="CuRO_1_Tth-MCO_like"/>
    <property type="match status" value="1"/>
</dbReference>
<feature type="domain" description="Plastocyanin-like" evidence="4">
    <location>
        <begin position="54"/>
        <end position="164"/>
    </location>
</feature>
<evidence type="ECO:0000313" key="6">
    <source>
        <dbReference type="Proteomes" id="UP001155128"/>
    </source>
</evidence>
<reference evidence="5" key="1">
    <citation type="submission" date="2022-06" db="EMBL/GenBank/DDBJ databases">
        <title>Sphingomicrobium sedimins sp. nov., a marine bacterium isolated from tidal flat.</title>
        <authorList>
            <person name="Kim C.-H."/>
            <person name="Yoo Y."/>
            <person name="Kim J.-J."/>
        </authorList>
    </citation>
    <scope>NUCLEOTIDE SEQUENCE</scope>
    <source>
        <strain evidence="5">GRR-S6-50</strain>
    </source>
</reference>
<dbReference type="InterPro" id="IPR033138">
    <property type="entry name" value="Cu_oxidase_CS"/>
</dbReference>
<evidence type="ECO:0000259" key="3">
    <source>
        <dbReference type="Pfam" id="PF07731"/>
    </source>
</evidence>
<dbReference type="SUPFAM" id="SSF49503">
    <property type="entry name" value="Cupredoxins"/>
    <property type="match status" value="3"/>
</dbReference>
<gene>
    <name evidence="5" type="ORF">NDO55_11895</name>
</gene>
<feature type="domain" description="Plastocyanin-like" evidence="3">
    <location>
        <begin position="462"/>
        <end position="579"/>
    </location>
</feature>
<evidence type="ECO:0000256" key="2">
    <source>
        <dbReference type="ARBA" id="ARBA00023002"/>
    </source>
</evidence>
<dbReference type="Gene3D" id="2.60.40.420">
    <property type="entry name" value="Cupredoxins - blue copper proteins"/>
    <property type="match status" value="3"/>
</dbReference>
<dbReference type="PROSITE" id="PS00080">
    <property type="entry name" value="MULTICOPPER_OXIDASE2"/>
    <property type="match status" value="1"/>
</dbReference>
<evidence type="ECO:0000256" key="1">
    <source>
        <dbReference type="ARBA" id="ARBA00022723"/>
    </source>
</evidence>
<sequence length="596" mass="66038">MASASALGAGNAATVEPASPSYEVSVEFAEGEIYNPWTGRNDKVELRAFRGEGNDRFMAPELRVSPGQVLRLGVANNLAPCTPEEVEREECFNSTNIHTHGLWVSPGGNSDNVMISIDPGHRFDYEFVIPDDHPAGTFWYHPHMHGATSAQLGSGMAGALIIEGDRLPTIGSPGDVDILFGQGESAFGEQVLLFSQIQYGCFDDTEKIKAPAWPDPDTRPWELPPWTCDEGDVGKVSSWDQFGPLREMTSGRLIGVNGEVQPTLSGLSTGRFQRLRMIHAGLRRSVNVSIRRVADGAPALRGITAHEQRGWISNFCSGDEVAQFHFADDGLTRNAMREVDEAVIHAGSRYDSLVYFEQPGLYCMVNDQSWRMDHEDHRVIGILDVGGEAAPVDNVASHLMHTLREHAEMRIDDQRVRERVIGDLSGELGLSAFTWHEAVRDDEITGYQQATFSIVEQEDSPAILSIDGLPYEHGRIDRTLTLGDVEEWEITSNLAEHPFHIHVNPFQVIAILDEDGNDVTVEGTAAYDSDYDGVVGGWRDTLLIKRDYKVTMRTRYRRYIGDFVMHCHFASHGDAGMMQGIRMVMPGSPTTQAMMH</sequence>
<keyword evidence="6" id="KW-1185">Reference proteome</keyword>
<comment type="caution">
    <text evidence="5">The sequence shown here is derived from an EMBL/GenBank/DDBJ whole genome shotgun (WGS) entry which is preliminary data.</text>
</comment>
<organism evidence="5 6">
    <name type="scientific">Sphingomicrobium sediminis</name>
    <dbReference type="NCBI Taxonomy" id="2950949"/>
    <lineage>
        <taxon>Bacteria</taxon>
        <taxon>Pseudomonadati</taxon>
        <taxon>Pseudomonadota</taxon>
        <taxon>Alphaproteobacteria</taxon>
        <taxon>Sphingomonadales</taxon>
        <taxon>Sphingomonadaceae</taxon>
        <taxon>Sphingomicrobium</taxon>
    </lineage>
</organism>
<name>A0A9X2J4M4_9SPHN</name>
<dbReference type="InterPro" id="IPR011707">
    <property type="entry name" value="Cu-oxidase-like_N"/>
</dbReference>